<name>A0ABZ1AW85_9ACTN</name>
<feature type="region of interest" description="Disordered" evidence="2">
    <location>
        <begin position="1"/>
        <end position="69"/>
    </location>
</feature>
<feature type="region of interest" description="Disordered" evidence="2">
    <location>
        <begin position="84"/>
        <end position="114"/>
    </location>
</feature>
<dbReference type="Pfam" id="PF00498">
    <property type="entry name" value="FHA"/>
    <property type="match status" value="1"/>
</dbReference>
<dbReference type="Gene3D" id="2.60.200.20">
    <property type="match status" value="1"/>
</dbReference>
<evidence type="ECO:0000313" key="5">
    <source>
        <dbReference type="Proteomes" id="UP001324287"/>
    </source>
</evidence>
<evidence type="ECO:0000256" key="1">
    <source>
        <dbReference type="ARBA" id="ARBA00022553"/>
    </source>
</evidence>
<keyword evidence="1" id="KW-0597">Phosphoprotein</keyword>
<dbReference type="Proteomes" id="UP001324287">
    <property type="component" value="Chromosome"/>
</dbReference>
<feature type="domain" description="FHA" evidence="3">
    <location>
        <begin position="63"/>
        <end position="112"/>
    </location>
</feature>
<dbReference type="SUPFAM" id="SSF49879">
    <property type="entry name" value="SMAD/FHA domain"/>
    <property type="match status" value="1"/>
</dbReference>
<evidence type="ECO:0000259" key="3">
    <source>
        <dbReference type="PROSITE" id="PS50006"/>
    </source>
</evidence>
<evidence type="ECO:0000313" key="4">
    <source>
        <dbReference type="EMBL" id="WRL62833.1"/>
    </source>
</evidence>
<sequence length="159" mass="16791">MGRLHAPVRRHPAHRGGARPRRDPRYRAAGPTSPPRPRPQCARAARRRGPDAGRSFPLGQGSHVIGRSGDVHVRLDDPDISRRHASVHVGGGTVTVTDLGSSNGSRLDGADLAREPRNWPAGTVLRLGASALVLAGPEAPAAILDAGPDGRRRVRPLPA</sequence>
<dbReference type="InterPro" id="IPR000253">
    <property type="entry name" value="FHA_dom"/>
</dbReference>
<organism evidence="4 5">
    <name type="scientific">Blastococcus brunescens</name>
    <dbReference type="NCBI Taxonomy" id="1564165"/>
    <lineage>
        <taxon>Bacteria</taxon>
        <taxon>Bacillati</taxon>
        <taxon>Actinomycetota</taxon>
        <taxon>Actinomycetes</taxon>
        <taxon>Geodermatophilales</taxon>
        <taxon>Geodermatophilaceae</taxon>
        <taxon>Blastococcus</taxon>
    </lineage>
</organism>
<reference evidence="4 5" key="1">
    <citation type="submission" date="2023-12" db="EMBL/GenBank/DDBJ databases">
        <title>Blastococcus brunescens sp. nov., an actonobacterium isolated from sandstone collected in sahara desert.</title>
        <authorList>
            <person name="Gtari M."/>
            <person name="Ghodhbane F."/>
        </authorList>
    </citation>
    <scope>NUCLEOTIDE SEQUENCE [LARGE SCALE GENOMIC DNA]</scope>
    <source>
        <strain evidence="4 5">BMG 8361</strain>
    </source>
</reference>
<feature type="compositionally biased region" description="Basic residues" evidence="2">
    <location>
        <begin position="1"/>
        <end position="19"/>
    </location>
</feature>
<dbReference type="EMBL" id="CP141261">
    <property type="protein sequence ID" value="WRL62833.1"/>
    <property type="molecule type" value="Genomic_DNA"/>
</dbReference>
<dbReference type="PANTHER" id="PTHR23308">
    <property type="entry name" value="NUCLEAR INHIBITOR OF PROTEIN PHOSPHATASE-1"/>
    <property type="match status" value="1"/>
</dbReference>
<protein>
    <submittedName>
        <fullName evidence="4">FHA domain-containing protein</fullName>
    </submittedName>
</protein>
<gene>
    <name evidence="4" type="ORF">U6N30_23545</name>
</gene>
<dbReference type="PROSITE" id="PS50006">
    <property type="entry name" value="FHA_DOMAIN"/>
    <property type="match status" value="1"/>
</dbReference>
<dbReference type="InterPro" id="IPR008984">
    <property type="entry name" value="SMAD_FHA_dom_sf"/>
</dbReference>
<proteinExistence type="predicted"/>
<dbReference type="CDD" id="cd00060">
    <property type="entry name" value="FHA"/>
    <property type="match status" value="1"/>
</dbReference>
<dbReference type="InterPro" id="IPR050923">
    <property type="entry name" value="Cell_Proc_Reg/RNA_Proc"/>
</dbReference>
<evidence type="ECO:0000256" key="2">
    <source>
        <dbReference type="SAM" id="MobiDB-lite"/>
    </source>
</evidence>
<dbReference type="RefSeq" id="WP_324274182.1">
    <property type="nucleotide sequence ID" value="NZ_CP141261.1"/>
</dbReference>
<keyword evidence="5" id="KW-1185">Reference proteome</keyword>
<accession>A0ABZ1AW85</accession>
<dbReference type="SMART" id="SM00240">
    <property type="entry name" value="FHA"/>
    <property type="match status" value="1"/>
</dbReference>